<gene>
    <name evidence="1" type="ORF">AFUS01_LOCUS25655</name>
</gene>
<evidence type="ECO:0000313" key="2">
    <source>
        <dbReference type="Proteomes" id="UP000708208"/>
    </source>
</evidence>
<name>A0A8J2PA88_9HEXA</name>
<reference evidence="1" key="1">
    <citation type="submission" date="2021-06" db="EMBL/GenBank/DDBJ databases">
        <authorList>
            <person name="Hodson N. C."/>
            <person name="Mongue J. A."/>
            <person name="Jaron S. K."/>
        </authorList>
    </citation>
    <scope>NUCLEOTIDE SEQUENCE</scope>
</reference>
<dbReference type="EMBL" id="CAJVCH010332307">
    <property type="protein sequence ID" value="CAG7787137.1"/>
    <property type="molecule type" value="Genomic_DNA"/>
</dbReference>
<comment type="caution">
    <text evidence="1">The sequence shown here is derived from an EMBL/GenBank/DDBJ whole genome shotgun (WGS) entry which is preliminary data.</text>
</comment>
<dbReference type="Proteomes" id="UP000708208">
    <property type="component" value="Unassembled WGS sequence"/>
</dbReference>
<accession>A0A8J2PA88</accession>
<sequence length="33" mass="3612">METLDILPPSPRQILAILTCPSGSEGYSMSYKI</sequence>
<evidence type="ECO:0000313" key="1">
    <source>
        <dbReference type="EMBL" id="CAG7787137.1"/>
    </source>
</evidence>
<proteinExistence type="predicted"/>
<protein>
    <submittedName>
        <fullName evidence="1">Uncharacterized protein</fullName>
    </submittedName>
</protein>
<dbReference type="AlphaFoldDB" id="A0A8J2PA88"/>
<keyword evidence="2" id="KW-1185">Reference proteome</keyword>
<organism evidence="1 2">
    <name type="scientific">Allacma fusca</name>
    <dbReference type="NCBI Taxonomy" id="39272"/>
    <lineage>
        <taxon>Eukaryota</taxon>
        <taxon>Metazoa</taxon>
        <taxon>Ecdysozoa</taxon>
        <taxon>Arthropoda</taxon>
        <taxon>Hexapoda</taxon>
        <taxon>Collembola</taxon>
        <taxon>Symphypleona</taxon>
        <taxon>Sminthuridae</taxon>
        <taxon>Allacma</taxon>
    </lineage>
</organism>
<feature type="non-terminal residue" evidence="1">
    <location>
        <position position="1"/>
    </location>
</feature>